<proteinExistence type="predicted"/>
<feature type="domain" description="Recombinase zinc beta ribbon" evidence="1">
    <location>
        <begin position="50"/>
        <end position="114"/>
    </location>
</feature>
<gene>
    <name evidence="2" type="ORF">J0695_42330</name>
</gene>
<keyword evidence="3" id="KW-1185">Reference proteome</keyword>
<dbReference type="PANTHER" id="PTHR30461">
    <property type="entry name" value="DNA-INVERTASE FROM LAMBDOID PROPHAGE"/>
    <property type="match status" value="1"/>
</dbReference>
<evidence type="ECO:0000313" key="2">
    <source>
        <dbReference type="EMBL" id="MBO0518298.1"/>
    </source>
</evidence>
<organism evidence="2 3">
    <name type="scientific">Streptomyces beijiangensis</name>
    <dbReference type="NCBI Taxonomy" id="163361"/>
    <lineage>
        <taxon>Bacteria</taxon>
        <taxon>Bacillati</taxon>
        <taxon>Actinomycetota</taxon>
        <taxon>Actinomycetes</taxon>
        <taxon>Kitasatosporales</taxon>
        <taxon>Streptomycetaceae</taxon>
        <taxon>Streptomyces</taxon>
    </lineage>
</organism>
<dbReference type="PANTHER" id="PTHR30461:SF23">
    <property type="entry name" value="DNA RECOMBINASE-RELATED"/>
    <property type="match status" value="1"/>
</dbReference>
<evidence type="ECO:0000259" key="1">
    <source>
        <dbReference type="Pfam" id="PF13408"/>
    </source>
</evidence>
<feature type="non-terminal residue" evidence="2">
    <location>
        <position position="144"/>
    </location>
</feature>
<evidence type="ECO:0000313" key="3">
    <source>
        <dbReference type="Proteomes" id="UP000664167"/>
    </source>
</evidence>
<dbReference type="Pfam" id="PF13408">
    <property type="entry name" value="Zn_ribbon_recom"/>
    <property type="match status" value="1"/>
</dbReference>
<dbReference type="InterPro" id="IPR038109">
    <property type="entry name" value="DNA_bind_recomb_sf"/>
</dbReference>
<dbReference type="InterPro" id="IPR025827">
    <property type="entry name" value="Zn_ribbon_recom_dom"/>
</dbReference>
<feature type="non-terminal residue" evidence="2">
    <location>
        <position position="1"/>
    </location>
</feature>
<dbReference type="Proteomes" id="UP000664167">
    <property type="component" value="Unassembled WGS sequence"/>
</dbReference>
<comment type="caution">
    <text evidence="2">The sequence shown here is derived from an EMBL/GenBank/DDBJ whole genome shotgun (WGS) entry which is preliminary data.</text>
</comment>
<name>A0A939JL71_9ACTN</name>
<dbReference type="InterPro" id="IPR050639">
    <property type="entry name" value="SSR_resolvase"/>
</dbReference>
<sequence length="144" mass="16383">AQAGVTARPRQEWIEIPVPALVSEEVFALVERRLAENAKFSPRHTKEPALLQGLLVCDLCGYAYTRTSQGPGPKKYHYYRCSGTNGWELPQGRRVCPSRPLRADELDQLVWEHVVALLADPALVRTELERRLERMRDADPVRAH</sequence>
<dbReference type="GO" id="GO:0000150">
    <property type="term" value="F:DNA strand exchange activity"/>
    <property type="evidence" value="ECO:0007669"/>
    <property type="project" value="TreeGrafter"/>
</dbReference>
<accession>A0A939JL71</accession>
<dbReference type="AlphaFoldDB" id="A0A939JL71"/>
<dbReference type="EMBL" id="JAFLRJ010001478">
    <property type="protein sequence ID" value="MBO0518298.1"/>
    <property type="molecule type" value="Genomic_DNA"/>
</dbReference>
<dbReference type="RefSeq" id="WP_206970103.1">
    <property type="nucleotide sequence ID" value="NZ_JAFLRJ010001478.1"/>
</dbReference>
<reference evidence="2" key="1">
    <citation type="submission" date="2021-03" db="EMBL/GenBank/DDBJ databases">
        <title>Streptomyces poriferae sp. nov., a novel marine sponge-derived Actinobacteria species with anti-MRSA activity.</title>
        <authorList>
            <person name="Sandoval-Powers M."/>
            <person name="Kralova S."/>
            <person name="Nguyen G.-S."/>
            <person name="Fawwal D."/>
            <person name="Degnes K."/>
            <person name="Klinkenberg G."/>
            <person name="Sletta H."/>
            <person name="Wentzel A."/>
            <person name="Liles M.R."/>
        </authorList>
    </citation>
    <scope>NUCLEOTIDE SEQUENCE</scope>
    <source>
        <strain evidence="2">DSM 41794</strain>
    </source>
</reference>
<protein>
    <submittedName>
        <fullName evidence="2">Zinc ribbon domain-containing protein</fullName>
    </submittedName>
</protein>
<dbReference type="Gene3D" id="3.90.1750.20">
    <property type="entry name" value="Putative Large Serine Recombinase, Chain B, Domain 2"/>
    <property type="match status" value="1"/>
</dbReference>